<dbReference type="GO" id="GO:0017136">
    <property type="term" value="F:histone deacetylase activity, NAD-dependent"/>
    <property type="evidence" value="ECO:0007669"/>
    <property type="project" value="TreeGrafter"/>
</dbReference>
<dbReference type="GO" id="GO:0070403">
    <property type="term" value="F:NAD+ binding"/>
    <property type="evidence" value="ECO:0007669"/>
    <property type="project" value="InterPro"/>
</dbReference>
<protein>
    <recommendedName>
        <fullName evidence="1">protein acetyllysine N-acetyltransferase</fullName>
        <ecNumber evidence="1">2.3.1.286</ecNumber>
    </recommendedName>
</protein>
<evidence type="ECO:0000256" key="2">
    <source>
        <dbReference type="ARBA" id="ARBA00022679"/>
    </source>
</evidence>
<keyword evidence="2" id="KW-0808">Transferase</keyword>
<dbReference type="SUPFAM" id="SSF52467">
    <property type="entry name" value="DHS-like NAD/FAD-binding domain"/>
    <property type="match status" value="1"/>
</dbReference>
<dbReference type="Pfam" id="PF02146">
    <property type="entry name" value="SIR2"/>
    <property type="match status" value="1"/>
</dbReference>
<dbReference type="AlphaFoldDB" id="A0A948RWZ5"/>
<organism evidence="6 7">
    <name type="scientific">Eiseniibacteriota bacterium</name>
    <dbReference type="NCBI Taxonomy" id="2212470"/>
    <lineage>
        <taxon>Bacteria</taxon>
        <taxon>Candidatus Eiseniibacteriota</taxon>
    </lineage>
</organism>
<dbReference type="InterPro" id="IPR029035">
    <property type="entry name" value="DHS-like_NAD/FAD-binding_dom"/>
</dbReference>
<dbReference type="PROSITE" id="PS50305">
    <property type="entry name" value="SIRTUIN"/>
    <property type="match status" value="1"/>
</dbReference>
<feature type="non-terminal residue" evidence="6">
    <location>
        <position position="1"/>
    </location>
</feature>
<dbReference type="InterPro" id="IPR050134">
    <property type="entry name" value="NAD-dep_sirtuin_deacylases"/>
</dbReference>
<evidence type="ECO:0000256" key="1">
    <source>
        <dbReference type="ARBA" id="ARBA00012928"/>
    </source>
</evidence>
<dbReference type="InterPro" id="IPR026590">
    <property type="entry name" value="Ssirtuin_cat_dom"/>
</dbReference>
<evidence type="ECO:0000256" key="3">
    <source>
        <dbReference type="ARBA" id="ARBA00023027"/>
    </source>
</evidence>
<dbReference type="EMBL" id="JAHJDP010000095">
    <property type="protein sequence ID" value="MBU2692568.1"/>
    <property type="molecule type" value="Genomic_DNA"/>
</dbReference>
<dbReference type="PANTHER" id="PTHR11085:SF10">
    <property type="entry name" value="NAD-DEPENDENT PROTEIN DEACYLASE SIRTUIN-5, MITOCHONDRIAL-RELATED"/>
    <property type="match status" value="1"/>
</dbReference>
<dbReference type="Proteomes" id="UP000777784">
    <property type="component" value="Unassembled WGS sequence"/>
</dbReference>
<accession>A0A948RWZ5</accession>
<evidence type="ECO:0000313" key="6">
    <source>
        <dbReference type="EMBL" id="MBU2692568.1"/>
    </source>
</evidence>
<dbReference type="InterPro" id="IPR003000">
    <property type="entry name" value="Sirtuin"/>
</dbReference>
<dbReference type="PANTHER" id="PTHR11085">
    <property type="entry name" value="NAD-DEPENDENT PROTEIN DEACYLASE SIRTUIN-5, MITOCHONDRIAL-RELATED"/>
    <property type="match status" value="1"/>
</dbReference>
<dbReference type="EC" id="2.3.1.286" evidence="1"/>
<gene>
    <name evidence="6" type="ORF">KJ970_16765</name>
</gene>
<comment type="caution">
    <text evidence="4">Lacks conserved residue(s) required for the propagation of feature annotation.</text>
</comment>
<sequence length="145" mass="15613">QRAGSTDVLEIHGSLIRARCVTDGDIVEDWRRVEEFPPRCPCGSLLRPDVVWFGETLPPGAIEMAMTWVFESDLVIVAGTSAVVAPASLLPGFARQRGVPIIEINPQETPLSPVATLHLQGRAGELLPRIIGEEGTSERSGGFAE</sequence>
<proteinExistence type="predicted"/>
<evidence type="ECO:0000256" key="4">
    <source>
        <dbReference type="PROSITE-ProRule" id="PRU00236"/>
    </source>
</evidence>
<evidence type="ECO:0000259" key="5">
    <source>
        <dbReference type="PROSITE" id="PS50305"/>
    </source>
</evidence>
<dbReference type="InterPro" id="IPR026591">
    <property type="entry name" value="Sirtuin_cat_small_dom_sf"/>
</dbReference>
<comment type="caution">
    <text evidence="6">The sequence shown here is derived from an EMBL/GenBank/DDBJ whole genome shotgun (WGS) entry which is preliminary data.</text>
</comment>
<evidence type="ECO:0000313" key="7">
    <source>
        <dbReference type="Proteomes" id="UP000777784"/>
    </source>
</evidence>
<reference evidence="6" key="1">
    <citation type="submission" date="2021-05" db="EMBL/GenBank/DDBJ databases">
        <title>Energy efficiency and biological interactions define the core microbiome of deep oligotrophic groundwater.</title>
        <authorList>
            <person name="Mehrshad M."/>
            <person name="Lopez-Fernandez M."/>
            <person name="Bell E."/>
            <person name="Bernier-Latmani R."/>
            <person name="Bertilsson S."/>
            <person name="Dopson M."/>
        </authorList>
    </citation>
    <scope>NUCLEOTIDE SEQUENCE</scope>
    <source>
        <strain evidence="6">Modern_marine.mb.64</strain>
    </source>
</reference>
<dbReference type="Gene3D" id="3.30.1600.10">
    <property type="entry name" value="SIR2/SIRT2 'Small Domain"/>
    <property type="match status" value="1"/>
</dbReference>
<dbReference type="Gene3D" id="3.40.50.1220">
    <property type="entry name" value="TPP-binding domain"/>
    <property type="match status" value="1"/>
</dbReference>
<feature type="domain" description="Deacetylase sirtuin-type" evidence="5">
    <location>
        <begin position="1"/>
        <end position="137"/>
    </location>
</feature>
<name>A0A948RWZ5_UNCEI</name>
<keyword evidence="3" id="KW-0520">NAD</keyword>